<dbReference type="PANTHER" id="PTHR28008">
    <property type="entry name" value="DOMAIN PROTEIN, PUTATIVE (AFU_ORTHOLOGUE AFUA_3G10980)-RELATED"/>
    <property type="match status" value="1"/>
</dbReference>
<dbReference type="PANTHER" id="PTHR28008:SF1">
    <property type="entry name" value="DOMAIN PROTEIN, PUTATIVE (AFU_ORTHOLOGUE AFUA_3G10980)-RELATED"/>
    <property type="match status" value="1"/>
</dbReference>
<feature type="domain" description="VanZ-like" evidence="2">
    <location>
        <begin position="36"/>
        <end position="120"/>
    </location>
</feature>
<evidence type="ECO:0000259" key="2">
    <source>
        <dbReference type="Pfam" id="PF04892"/>
    </source>
</evidence>
<reference evidence="3 4" key="1">
    <citation type="submission" date="2020-05" db="EMBL/GenBank/DDBJ databases">
        <title>Bremerella alba sp. nov., a novel planctomycete isolated from the surface of the macroalga Fucus spiralis.</title>
        <authorList>
            <person name="Godinho O."/>
            <person name="Botelho R."/>
            <person name="Albuquerque L."/>
            <person name="Wiegand S."/>
            <person name="Da Costa M.S."/>
            <person name="Lobo-Da-Cunha A."/>
            <person name="Jogler C."/>
            <person name="Lage O.M."/>
        </authorList>
    </citation>
    <scope>NUCLEOTIDE SEQUENCE [LARGE SCALE GENOMIC DNA]</scope>
    <source>
        <strain evidence="3 4">FF15</strain>
    </source>
</reference>
<evidence type="ECO:0000313" key="3">
    <source>
        <dbReference type="EMBL" id="MBA2117605.1"/>
    </source>
</evidence>
<sequence>MSQRKMPLIATIVLLGLWAIAFTATHWPMSDPQQQALFPHVDKVVHAAIYAVLAITTLIAATVWNYRWSLTLAATVALAMVGLGIFDEVTQMLVAGRTADPLDLAADALGAVVGIGLFGLSRCVCASWEVYASDTP</sequence>
<dbReference type="AlphaFoldDB" id="A0A7V9A9K1"/>
<dbReference type="NCBIfam" id="NF037970">
    <property type="entry name" value="vanZ_1"/>
    <property type="match status" value="1"/>
</dbReference>
<feature type="transmembrane region" description="Helical" evidence="1">
    <location>
        <begin position="73"/>
        <end position="96"/>
    </location>
</feature>
<dbReference type="Proteomes" id="UP000551616">
    <property type="component" value="Unassembled WGS sequence"/>
</dbReference>
<evidence type="ECO:0000313" key="4">
    <source>
        <dbReference type="Proteomes" id="UP000551616"/>
    </source>
</evidence>
<protein>
    <recommendedName>
        <fullName evidence="2">VanZ-like domain-containing protein</fullName>
    </recommendedName>
</protein>
<accession>A0A7V9A9K1</accession>
<comment type="caution">
    <text evidence="3">The sequence shown here is derived from an EMBL/GenBank/DDBJ whole genome shotgun (WGS) entry which is preliminary data.</text>
</comment>
<dbReference type="RefSeq" id="WP_207398982.1">
    <property type="nucleotide sequence ID" value="NZ_JABRWO010000017.1"/>
</dbReference>
<keyword evidence="4" id="KW-1185">Reference proteome</keyword>
<dbReference type="InterPro" id="IPR006976">
    <property type="entry name" value="VanZ-like"/>
</dbReference>
<feature type="transmembrane region" description="Helical" evidence="1">
    <location>
        <begin position="108"/>
        <end position="131"/>
    </location>
</feature>
<feature type="transmembrane region" description="Helical" evidence="1">
    <location>
        <begin position="47"/>
        <end position="66"/>
    </location>
</feature>
<keyword evidence="1" id="KW-0472">Membrane</keyword>
<dbReference type="Pfam" id="PF04892">
    <property type="entry name" value="VanZ"/>
    <property type="match status" value="1"/>
</dbReference>
<keyword evidence="1" id="KW-0812">Transmembrane</keyword>
<evidence type="ECO:0000256" key="1">
    <source>
        <dbReference type="SAM" id="Phobius"/>
    </source>
</evidence>
<keyword evidence="1" id="KW-1133">Transmembrane helix</keyword>
<organism evidence="3 4">
    <name type="scientific">Bremerella alba</name>
    <dbReference type="NCBI Taxonomy" id="980252"/>
    <lineage>
        <taxon>Bacteria</taxon>
        <taxon>Pseudomonadati</taxon>
        <taxon>Planctomycetota</taxon>
        <taxon>Planctomycetia</taxon>
        <taxon>Pirellulales</taxon>
        <taxon>Pirellulaceae</taxon>
        <taxon>Bremerella</taxon>
    </lineage>
</organism>
<proteinExistence type="predicted"/>
<dbReference type="EMBL" id="JABRWO010000017">
    <property type="protein sequence ID" value="MBA2117605.1"/>
    <property type="molecule type" value="Genomic_DNA"/>
</dbReference>
<name>A0A7V9A9K1_9BACT</name>
<gene>
    <name evidence="3" type="ORF">HOV93_48050</name>
</gene>